<sequence>MKEIRKRVLKGKIQTCRTCGEPLENGELQSYDHDGGYDLKGFGQPQWVYLECSKCRYQLSIWKLRIDLSDLEKSKPAKPLKMAEAQA</sequence>
<proteinExistence type="predicted"/>
<dbReference type="EMBL" id="FPAO01000008">
    <property type="protein sequence ID" value="SFT73100.1"/>
    <property type="molecule type" value="Genomic_DNA"/>
</dbReference>
<organism evidence="1 2">
    <name type="scientific">Methanosarcina thermophila</name>
    <dbReference type="NCBI Taxonomy" id="2210"/>
    <lineage>
        <taxon>Archaea</taxon>
        <taxon>Methanobacteriati</taxon>
        <taxon>Methanobacteriota</taxon>
        <taxon>Stenosarchaea group</taxon>
        <taxon>Methanomicrobia</taxon>
        <taxon>Methanosarcinales</taxon>
        <taxon>Methanosarcinaceae</taxon>
        <taxon>Methanosarcina</taxon>
    </lineage>
</organism>
<protein>
    <submittedName>
        <fullName evidence="1">Uncharacterized protein</fullName>
    </submittedName>
</protein>
<reference evidence="1 2" key="1">
    <citation type="submission" date="2016-10" db="EMBL/GenBank/DDBJ databases">
        <authorList>
            <person name="Varghese N."/>
            <person name="Submissions S."/>
        </authorList>
    </citation>
    <scope>NUCLEOTIDE SEQUENCE [LARGE SCALE GENOMIC DNA]</scope>
    <source>
        <strain evidence="1 2">DSM 11855</strain>
    </source>
</reference>
<evidence type="ECO:0000313" key="1">
    <source>
        <dbReference type="EMBL" id="SFT73100.1"/>
    </source>
</evidence>
<dbReference type="AlphaFoldDB" id="A0A1I7AE37"/>
<dbReference type="RefSeq" id="WP_149761759.1">
    <property type="nucleotide sequence ID" value="NZ_FPAO01000008.1"/>
</dbReference>
<dbReference type="Proteomes" id="UP000323733">
    <property type="component" value="Unassembled WGS sequence"/>
</dbReference>
<keyword evidence="2" id="KW-1185">Reference proteome</keyword>
<evidence type="ECO:0000313" key="2">
    <source>
        <dbReference type="Proteomes" id="UP000323733"/>
    </source>
</evidence>
<gene>
    <name evidence="1" type="ORF">SAMN02910340_02068</name>
</gene>
<name>A0A1I7AE37_METTE</name>
<accession>A0A1I7AE37</accession>